<gene>
    <name evidence="1" type="ORF">Krac_3738</name>
</gene>
<dbReference type="EMBL" id="ADVG01000004">
    <property type="protein sequence ID" value="EFH82868.1"/>
    <property type="molecule type" value="Genomic_DNA"/>
</dbReference>
<dbReference type="InParanoid" id="D6U2W3"/>
<keyword evidence="2" id="KW-1185">Reference proteome</keyword>
<dbReference type="RefSeq" id="WP_007921285.1">
    <property type="nucleotide sequence ID" value="NZ_ADVG01000004.1"/>
</dbReference>
<dbReference type="Gene3D" id="3.30.429.10">
    <property type="entry name" value="Macrophage Migration Inhibitory Factor"/>
    <property type="match status" value="1"/>
</dbReference>
<dbReference type="STRING" id="485913.Krac_3738"/>
<dbReference type="Proteomes" id="UP000004508">
    <property type="component" value="Unassembled WGS sequence"/>
</dbReference>
<comment type="caution">
    <text evidence="1">The sequence shown here is derived from an EMBL/GenBank/DDBJ whole genome shotgun (WGS) entry which is preliminary data.</text>
</comment>
<dbReference type="InterPro" id="IPR014347">
    <property type="entry name" value="Tautomerase/MIF_sf"/>
</dbReference>
<dbReference type="OrthoDB" id="9803586at2"/>
<accession>D6U2W3</accession>
<reference evidence="1 2" key="1">
    <citation type="journal article" date="2011" name="Stand. Genomic Sci.">
        <title>Non-contiguous finished genome sequence and contextual data of the filamentous soil bacterium Ktedonobacter racemifer type strain (SOSP1-21).</title>
        <authorList>
            <person name="Chang Y.J."/>
            <person name="Land M."/>
            <person name="Hauser L."/>
            <person name="Chertkov O."/>
            <person name="Del Rio T.G."/>
            <person name="Nolan M."/>
            <person name="Copeland A."/>
            <person name="Tice H."/>
            <person name="Cheng J.F."/>
            <person name="Lucas S."/>
            <person name="Han C."/>
            <person name="Goodwin L."/>
            <person name="Pitluck S."/>
            <person name="Ivanova N."/>
            <person name="Ovchinikova G."/>
            <person name="Pati A."/>
            <person name="Chen A."/>
            <person name="Palaniappan K."/>
            <person name="Mavromatis K."/>
            <person name="Liolios K."/>
            <person name="Brettin T."/>
            <person name="Fiebig A."/>
            <person name="Rohde M."/>
            <person name="Abt B."/>
            <person name="Goker M."/>
            <person name="Detter J.C."/>
            <person name="Woyke T."/>
            <person name="Bristow J."/>
            <person name="Eisen J.A."/>
            <person name="Markowitz V."/>
            <person name="Hugenholtz P."/>
            <person name="Kyrpides N.C."/>
            <person name="Klenk H.P."/>
            <person name="Lapidus A."/>
        </authorList>
    </citation>
    <scope>NUCLEOTIDE SEQUENCE [LARGE SCALE GENOMIC DNA]</scope>
    <source>
        <strain evidence="2">DSM 44963</strain>
    </source>
</reference>
<dbReference type="AlphaFoldDB" id="D6U2W3"/>
<evidence type="ECO:0000313" key="2">
    <source>
        <dbReference type="Proteomes" id="UP000004508"/>
    </source>
</evidence>
<name>D6U2W3_KTERA</name>
<organism evidence="1 2">
    <name type="scientific">Ktedonobacter racemifer DSM 44963</name>
    <dbReference type="NCBI Taxonomy" id="485913"/>
    <lineage>
        <taxon>Bacteria</taxon>
        <taxon>Bacillati</taxon>
        <taxon>Chloroflexota</taxon>
        <taxon>Ktedonobacteria</taxon>
        <taxon>Ktedonobacterales</taxon>
        <taxon>Ktedonobacteraceae</taxon>
        <taxon>Ktedonobacter</taxon>
    </lineage>
</organism>
<protein>
    <submittedName>
        <fullName evidence="1">4-oxalocrotonate tautomerase</fullName>
    </submittedName>
</protein>
<proteinExistence type="predicted"/>
<sequence>MPVIRVSCPANALTAEQKAQLAPLLTDGVMGQEIDPVTDVGRDITALMFNEIADHNSFIGGTPVDKPKHPRDTFWLVETIVAAGFFDQARRDAVQDAIKKAFVTVLGDDGSVMEQDGVRVSPTYLARLYSLIIEIPEGSWGVGGRTSSAVEIGKLAGTDPSRKRFAELQANTAKLKATRVS</sequence>
<evidence type="ECO:0000313" key="1">
    <source>
        <dbReference type="EMBL" id="EFH82868.1"/>
    </source>
</evidence>
<dbReference type="SUPFAM" id="SSF55331">
    <property type="entry name" value="Tautomerase/MIF"/>
    <property type="match status" value="1"/>
</dbReference>